<protein>
    <recommendedName>
        <fullName evidence="9">SART-1 protein</fullName>
    </recommendedName>
</protein>
<organism evidence="7 8">
    <name type="scientific">Orbilia brochopaga</name>
    <dbReference type="NCBI Taxonomy" id="3140254"/>
    <lineage>
        <taxon>Eukaryota</taxon>
        <taxon>Fungi</taxon>
        <taxon>Dikarya</taxon>
        <taxon>Ascomycota</taxon>
        <taxon>Pezizomycotina</taxon>
        <taxon>Orbiliomycetes</taxon>
        <taxon>Orbiliales</taxon>
        <taxon>Orbiliaceae</taxon>
        <taxon>Orbilia</taxon>
    </lineage>
</organism>
<feature type="compositionally biased region" description="Basic and acidic residues" evidence="6">
    <location>
        <begin position="412"/>
        <end position="427"/>
    </location>
</feature>
<feature type="region of interest" description="Disordered" evidence="6">
    <location>
        <begin position="21"/>
        <end position="137"/>
    </location>
</feature>
<evidence type="ECO:0000256" key="4">
    <source>
        <dbReference type="ARBA" id="ARBA00023187"/>
    </source>
</evidence>
<dbReference type="EMBL" id="JAVHNQ010000001">
    <property type="protein sequence ID" value="KAK6359449.1"/>
    <property type="molecule type" value="Genomic_DNA"/>
</dbReference>
<reference evidence="7 8" key="1">
    <citation type="submission" date="2019-10" db="EMBL/GenBank/DDBJ databases">
        <authorList>
            <person name="Palmer J.M."/>
        </authorList>
    </citation>
    <scope>NUCLEOTIDE SEQUENCE [LARGE SCALE GENOMIC DNA]</scope>
    <source>
        <strain evidence="7 8">TWF696</strain>
    </source>
</reference>
<feature type="compositionally biased region" description="Basic and acidic residues" evidence="6">
    <location>
        <begin position="84"/>
        <end position="132"/>
    </location>
</feature>
<accession>A0AAV9VE39</accession>
<evidence type="ECO:0000256" key="3">
    <source>
        <dbReference type="ARBA" id="ARBA00022664"/>
    </source>
</evidence>
<gene>
    <name evidence="7" type="ORF">TWF696_000607</name>
</gene>
<dbReference type="Pfam" id="PF03343">
    <property type="entry name" value="SART-1"/>
    <property type="match status" value="1"/>
</dbReference>
<feature type="compositionally biased region" description="Basic and acidic residues" evidence="6">
    <location>
        <begin position="226"/>
        <end position="235"/>
    </location>
</feature>
<dbReference type="GO" id="GO:0045292">
    <property type="term" value="P:mRNA cis splicing, via spliceosome"/>
    <property type="evidence" value="ECO:0007669"/>
    <property type="project" value="TreeGrafter"/>
</dbReference>
<keyword evidence="5" id="KW-0539">Nucleus</keyword>
<evidence type="ECO:0000313" key="8">
    <source>
        <dbReference type="Proteomes" id="UP001375240"/>
    </source>
</evidence>
<evidence type="ECO:0000256" key="1">
    <source>
        <dbReference type="ARBA" id="ARBA00004123"/>
    </source>
</evidence>
<keyword evidence="4" id="KW-0508">mRNA splicing</keyword>
<feature type="region of interest" description="Disordered" evidence="6">
    <location>
        <begin position="560"/>
        <end position="582"/>
    </location>
</feature>
<dbReference type="Pfam" id="PF19252">
    <property type="entry name" value="HIND"/>
    <property type="match status" value="2"/>
</dbReference>
<feature type="region of interest" description="Disordered" evidence="6">
    <location>
        <begin position="328"/>
        <end position="355"/>
    </location>
</feature>
<evidence type="ECO:0000313" key="7">
    <source>
        <dbReference type="EMBL" id="KAK6359449.1"/>
    </source>
</evidence>
<dbReference type="GO" id="GO:0000481">
    <property type="term" value="P:maturation of 5S rRNA"/>
    <property type="evidence" value="ECO:0007669"/>
    <property type="project" value="TreeGrafter"/>
</dbReference>
<dbReference type="InterPro" id="IPR005011">
    <property type="entry name" value="SNU66/SART1"/>
</dbReference>
<evidence type="ECO:0008006" key="9">
    <source>
        <dbReference type="Google" id="ProtNLM"/>
    </source>
</evidence>
<proteinExistence type="inferred from homology"/>
<feature type="compositionally biased region" description="Basic and acidic residues" evidence="6">
    <location>
        <begin position="565"/>
        <end position="582"/>
    </location>
</feature>
<feature type="region of interest" description="Disordered" evidence="6">
    <location>
        <begin position="212"/>
        <end position="265"/>
    </location>
</feature>
<name>A0AAV9VE39_9PEZI</name>
<comment type="similarity">
    <text evidence="2">Belongs to the SNU66/SART1 family.</text>
</comment>
<dbReference type="Proteomes" id="UP001375240">
    <property type="component" value="Unassembled WGS sequence"/>
</dbReference>
<sequence>MAGDNVEEISIEETNRIRASLGLKPLRVESAPPPPPPAEKPSKADDGDGISIEETNRIRAALGLKPLKTDTSAAPAADDNSFDAQERRAADNWKKHQEEEERKKRRQELKDKIRKEQDKVQREKKLEGKGLADDSDDEGALAWIKQSKKRQKKAAAQIEKDLREREEEEARLRKVYTAEDLAGLKVAHDVDEFGDSIDGAILTLKDQEVLAEDGSGDELENANLVERQKLKERMDSKKRKPDYNPYGDDDEAEDEGNVLSKYDDDIDPEKKRKFFVLDEGGSTAGLPSKDIQRQQQISAKLKKIPISLDILKPSVEQQSDYVDPSTIKVKKPKKKKVRTQRRVAEEDDDIFLPEDAPLNATAASAGGAMSVDPAEESKPKKIFEESFVDDEDLSAALTIQRRAALKKQRTLKPEELAKKLKEEGADEMKDDDEPAGLIVDDTTEFVSSLQAPILPERRARAASRSAPPEVKDEPGSPDEDGDVAMGSTDFGRSMSPESKPPVKTEAPDITSTGLEEETTIGVGVGAMLSMLRQRQLVDSATDPEAHAKMMEKEAFLARQRVAQAEADRKAKAARERDRNSGRFDKMSAREKEEYARYENKVRDTQEAREAAARFKDYKPDVKIEYKDEYGRSMNQKEAFKYLSHQFHGKWSGKQKTEKKLKKMEDEKKRMAASSLNPEGLVTIADTAKKSRTAGVRLM</sequence>
<comment type="caution">
    <text evidence="7">The sequence shown here is derived from an EMBL/GenBank/DDBJ whole genome shotgun (WGS) entry which is preliminary data.</text>
</comment>
<feature type="compositionally biased region" description="Basic residues" evidence="6">
    <location>
        <begin position="328"/>
        <end position="341"/>
    </location>
</feature>
<evidence type="ECO:0000256" key="2">
    <source>
        <dbReference type="ARBA" id="ARBA00006076"/>
    </source>
</evidence>
<dbReference type="PANTHER" id="PTHR14152">
    <property type="entry name" value="SQUAMOUS CELL CARCINOMA ANTIGEN RECOGNISED BY CYTOTOXIC T LYMPHOCYTES"/>
    <property type="match status" value="1"/>
</dbReference>
<feature type="region of interest" description="Disordered" evidence="6">
    <location>
        <begin position="412"/>
        <end position="518"/>
    </location>
</feature>
<feature type="compositionally biased region" description="Acidic residues" evidence="6">
    <location>
        <begin position="247"/>
        <end position="256"/>
    </location>
</feature>
<comment type="subcellular location">
    <subcellularLocation>
        <location evidence="1">Nucleus</location>
    </subcellularLocation>
</comment>
<dbReference type="PANTHER" id="PTHR14152:SF5">
    <property type="entry name" value="U4_U6.U5 TRI-SNRNP-ASSOCIATED PROTEIN 1"/>
    <property type="match status" value="1"/>
</dbReference>
<evidence type="ECO:0000256" key="6">
    <source>
        <dbReference type="SAM" id="MobiDB-lite"/>
    </source>
</evidence>
<keyword evidence="8" id="KW-1185">Reference proteome</keyword>
<evidence type="ECO:0000256" key="5">
    <source>
        <dbReference type="ARBA" id="ARBA00023242"/>
    </source>
</evidence>
<dbReference type="GO" id="GO:0046540">
    <property type="term" value="C:U4/U6 x U5 tri-snRNP complex"/>
    <property type="evidence" value="ECO:0007669"/>
    <property type="project" value="InterPro"/>
</dbReference>
<keyword evidence="3" id="KW-0507">mRNA processing</keyword>
<dbReference type="InterPro" id="IPR045347">
    <property type="entry name" value="HIND"/>
</dbReference>
<dbReference type="AlphaFoldDB" id="A0AAV9VE39"/>